<evidence type="ECO:0000256" key="1">
    <source>
        <dbReference type="SAM" id="MobiDB-lite"/>
    </source>
</evidence>
<dbReference type="OrthoDB" id="544175at2759"/>
<protein>
    <recommendedName>
        <fullName evidence="2">DUF1664 domain-containing protein</fullName>
    </recommendedName>
</protein>
<name>A0A7J7M0R8_9MAGN</name>
<gene>
    <name evidence="3" type="ORF">GIB67_038787</name>
</gene>
<evidence type="ECO:0000313" key="3">
    <source>
        <dbReference type="EMBL" id="KAF6148432.1"/>
    </source>
</evidence>
<proteinExistence type="predicted"/>
<organism evidence="3 4">
    <name type="scientific">Kingdonia uniflora</name>
    <dbReference type="NCBI Taxonomy" id="39325"/>
    <lineage>
        <taxon>Eukaryota</taxon>
        <taxon>Viridiplantae</taxon>
        <taxon>Streptophyta</taxon>
        <taxon>Embryophyta</taxon>
        <taxon>Tracheophyta</taxon>
        <taxon>Spermatophyta</taxon>
        <taxon>Magnoliopsida</taxon>
        <taxon>Ranunculales</taxon>
        <taxon>Circaeasteraceae</taxon>
        <taxon>Kingdonia</taxon>
    </lineage>
</organism>
<dbReference type="EMBL" id="JACGCM010001845">
    <property type="protein sequence ID" value="KAF6148432.1"/>
    <property type="molecule type" value="Genomic_DNA"/>
</dbReference>
<dbReference type="Proteomes" id="UP000541444">
    <property type="component" value="Unassembled WGS sequence"/>
</dbReference>
<sequence length="343" mass="37169">MATSNFWPQCSNYNVTGIIWTALASEGRASTVSDFLSGAFKVVTKQIKRSDTSPSTSKPKNEHLMDQVQAPTSQLLLSLSLDMDIYGGRLRKAKAKAGLLGEGWKFSDMMFATKRSLSDACSTVGKELDNVSSSVRDAKQFLSTRIDRVDSNIDACHKLACDTIAEVSDLKGDLLVFGVDVESVHRVVQNLETKIGRIEGKQDITTKGIRTLCGFVQKLEKNETGAFLQAPSSSSSRLALEHPHLTATSRTGSLPPRLLSPEPPSPSSVKSSRTLQGTFSAAGLKELQEISETLTVSESETPQKNVGEDTKIDESPSSGLFGWKFPGFNASVLSRTRSVSFNK</sequence>
<evidence type="ECO:0000313" key="4">
    <source>
        <dbReference type="Proteomes" id="UP000541444"/>
    </source>
</evidence>
<feature type="domain" description="DUF1664" evidence="2">
    <location>
        <begin position="103"/>
        <end position="202"/>
    </location>
</feature>
<feature type="region of interest" description="Disordered" evidence="1">
    <location>
        <begin position="246"/>
        <end position="274"/>
    </location>
</feature>
<dbReference type="PANTHER" id="PTHR47289:SF2">
    <property type="entry name" value="TRANSCRIPTION FACTOR, PUTATIVE (DUF1664)-RELATED"/>
    <property type="match status" value="1"/>
</dbReference>
<dbReference type="AlphaFoldDB" id="A0A7J7M0R8"/>
<feature type="region of interest" description="Disordered" evidence="1">
    <location>
        <begin position="292"/>
        <end position="324"/>
    </location>
</feature>
<dbReference type="InterPro" id="IPR012458">
    <property type="entry name" value="DUF1664"/>
</dbReference>
<dbReference type="Pfam" id="PF07889">
    <property type="entry name" value="DUF1664"/>
    <property type="match status" value="1"/>
</dbReference>
<reference evidence="3 4" key="1">
    <citation type="journal article" date="2020" name="IScience">
        <title>Genome Sequencing of the Endangered Kingdonia uniflora (Circaeasteraceae, Ranunculales) Reveals Potential Mechanisms of Evolutionary Specialization.</title>
        <authorList>
            <person name="Sun Y."/>
            <person name="Deng T."/>
            <person name="Zhang A."/>
            <person name="Moore M.J."/>
            <person name="Landis J.B."/>
            <person name="Lin N."/>
            <person name="Zhang H."/>
            <person name="Zhang X."/>
            <person name="Huang J."/>
            <person name="Zhang X."/>
            <person name="Sun H."/>
            <person name="Wang H."/>
        </authorList>
    </citation>
    <scope>NUCLEOTIDE SEQUENCE [LARGE SCALE GENOMIC DNA]</scope>
    <source>
        <strain evidence="3">TB1705</strain>
        <tissue evidence="3">Leaf</tissue>
    </source>
</reference>
<feature type="compositionally biased region" description="Polar residues" evidence="1">
    <location>
        <begin position="292"/>
        <end position="304"/>
    </location>
</feature>
<keyword evidence="4" id="KW-1185">Reference proteome</keyword>
<comment type="caution">
    <text evidence="3">The sequence shown here is derived from an EMBL/GenBank/DDBJ whole genome shotgun (WGS) entry which is preliminary data.</text>
</comment>
<evidence type="ECO:0000259" key="2">
    <source>
        <dbReference type="Pfam" id="PF07889"/>
    </source>
</evidence>
<dbReference type="PANTHER" id="PTHR47289">
    <property type="entry name" value="TRANSCRIPTION FACTOR, PUTATIVE (DUF1664)-RELATED"/>
    <property type="match status" value="1"/>
</dbReference>
<accession>A0A7J7M0R8</accession>